<feature type="domain" description="Multidrug resistance protein MdtA-like barrel-sandwich hybrid" evidence="3">
    <location>
        <begin position="92"/>
        <end position="225"/>
    </location>
</feature>
<keyword evidence="2" id="KW-0175">Coiled coil</keyword>
<feature type="coiled-coil region" evidence="2">
    <location>
        <begin position="130"/>
        <end position="202"/>
    </location>
</feature>
<reference evidence="4 5" key="1">
    <citation type="submission" date="2013-04" db="EMBL/GenBank/DDBJ databases">
        <title>Oceanococcus atlanticus 22II-S10r2 Genome Sequencing.</title>
        <authorList>
            <person name="Lai Q."/>
            <person name="Li G."/>
            <person name="Shao Z."/>
        </authorList>
    </citation>
    <scope>NUCLEOTIDE SEQUENCE [LARGE SCALE GENOMIC DNA]</scope>
    <source>
        <strain evidence="4 5">22II-S10r2</strain>
    </source>
</reference>
<keyword evidence="5" id="KW-1185">Reference proteome</keyword>
<evidence type="ECO:0000259" key="3">
    <source>
        <dbReference type="Pfam" id="PF25917"/>
    </source>
</evidence>
<dbReference type="SUPFAM" id="SSF111369">
    <property type="entry name" value="HlyD-like secretion proteins"/>
    <property type="match status" value="1"/>
</dbReference>
<sequence length="384" mass="40717">MLERNIDAARAPGFEENRMMFIKTQKRVAVALLSMVAVVSVAACGGSDEAVDASANEAPNASRYVRVAPVETISSVAPLPFSGTVTASSGADLAFQTSGRVARRVVEVGQRVQAGELLLVLDNPQLAPALESAVAREQELQTRYDQAQRDQRRVDGLFASGAATREEHEQVEANAQALKAALSLARAERARAQALLDETRLKAPFAGEITAVMVDEGQIVAPGQSVLALSGESHLELEIGVLARMLPVLELGQNVTLLQFGEALDVHGEISRIATASLPGALNRVVVRLPQDARLHAGMTLGVALPSTPQQTLLSVPMRAVVDIGLGAPRVFQLREDTVEARAVQLVRILGERVLVSGELAAGDLVVIAGLSGLQHGQRVERVK</sequence>
<dbReference type="Gene3D" id="1.10.287.470">
    <property type="entry name" value="Helix hairpin bin"/>
    <property type="match status" value="1"/>
</dbReference>
<dbReference type="Proteomes" id="UP000192342">
    <property type="component" value="Unassembled WGS sequence"/>
</dbReference>
<organism evidence="4 5">
    <name type="scientific">Oceanococcus atlanticus</name>
    <dbReference type="NCBI Taxonomy" id="1317117"/>
    <lineage>
        <taxon>Bacteria</taxon>
        <taxon>Pseudomonadati</taxon>
        <taxon>Pseudomonadota</taxon>
        <taxon>Gammaproteobacteria</taxon>
        <taxon>Chromatiales</taxon>
        <taxon>Oceanococcaceae</taxon>
        <taxon>Oceanococcus</taxon>
    </lineage>
</organism>
<dbReference type="GO" id="GO:1990281">
    <property type="term" value="C:efflux pump complex"/>
    <property type="evidence" value="ECO:0007669"/>
    <property type="project" value="TreeGrafter"/>
</dbReference>
<evidence type="ECO:0000313" key="5">
    <source>
        <dbReference type="Proteomes" id="UP000192342"/>
    </source>
</evidence>
<name>A0A1Y1SE11_9GAMM</name>
<dbReference type="InterPro" id="IPR006143">
    <property type="entry name" value="RND_pump_MFP"/>
</dbReference>
<dbReference type="InterPro" id="IPR058625">
    <property type="entry name" value="MdtA-like_BSH"/>
</dbReference>
<dbReference type="PANTHER" id="PTHR30469:SF15">
    <property type="entry name" value="HLYD FAMILY OF SECRETION PROTEINS"/>
    <property type="match status" value="1"/>
</dbReference>
<dbReference type="AlphaFoldDB" id="A0A1Y1SE11"/>
<comment type="caution">
    <text evidence="4">The sequence shown here is derived from an EMBL/GenBank/DDBJ whole genome shotgun (WGS) entry which is preliminary data.</text>
</comment>
<dbReference type="NCBIfam" id="TIGR01730">
    <property type="entry name" value="RND_mfp"/>
    <property type="match status" value="1"/>
</dbReference>
<comment type="similarity">
    <text evidence="1">Belongs to the membrane fusion protein (MFP) (TC 8.A.1) family.</text>
</comment>
<dbReference type="STRING" id="1317117.ATO7_09357"/>
<protein>
    <submittedName>
        <fullName evidence="4">RND family efflux transporter MFP subunit</fullName>
    </submittedName>
</protein>
<evidence type="ECO:0000256" key="2">
    <source>
        <dbReference type="SAM" id="Coils"/>
    </source>
</evidence>
<dbReference type="Gene3D" id="2.40.420.20">
    <property type="match status" value="1"/>
</dbReference>
<dbReference type="EMBL" id="AQQV01000002">
    <property type="protein sequence ID" value="ORE87237.1"/>
    <property type="molecule type" value="Genomic_DNA"/>
</dbReference>
<dbReference type="Gene3D" id="2.40.50.100">
    <property type="match status" value="1"/>
</dbReference>
<accession>A0A1Y1SE11</accession>
<dbReference type="Pfam" id="PF25917">
    <property type="entry name" value="BSH_RND"/>
    <property type="match status" value="1"/>
</dbReference>
<dbReference type="PANTHER" id="PTHR30469">
    <property type="entry name" value="MULTIDRUG RESISTANCE PROTEIN MDTA"/>
    <property type="match status" value="1"/>
</dbReference>
<evidence type="ECO:0000256" key="1">
    <source>
        <dbReference type="ARBA" id="ARBA00009477"/>
    </source>
</evidence>
<dbReference type="GO" id="GO:0015562">
    <property type="term" value="F:efflux transmembrane transporter activity"/>
    <property type="evidence" value="ECO:0007669"/>
    <property type="project" value="TreeGrafter"/>
</dbReference>
<proteinExistence type="inferred from homology"/>
<evidence type="ECO:0000313" key="4">
    <source>
        <dbReference type="EMBL" id="ORE87237.1"/>
    </source>
</evidence>
<gene>
    <name evidence="4" type="ORF">ATO7_09357</name>
</gene>